<dbReference type="GO" id="GO:0005634">
    <property type="term" value="C:nucleus"/>
    <property type="evidence" value="ECO:0007669"/>
    <property type="project" value="TreeGrafter"/>
</dbReference>
<name>L1IKL7_GUITC</name>
<protein>
    <recommendedName>
        <fullName evidence="1">Proteasome assembly chaperone 2</fullName>
    </recommendedName>
</protein>
<dbReference type="OMA" id="WKEHTGE"/>
<comment type="similarity">
    <text evidence="3">Belongs to the PSMG2 family.</text>
</comment>
<reference evidence="4 6" key="1">
    <citation type="journal article" date="2012" name="Nature">
        <title>Algal genomes reveal evolutionary mosaicism and the fate of nucleomorphs.</title>
        <authorList>
            <consortium name="DOE Joint Genome Institute"/>
            <person name="Curtis B.A."/>
            <person name="Tanifuji G."/>
            <person name="Burki F."/>
            <person name="Gruber A."/>
            <person name="Irimia M."/>
            <person name="Maruyama S."/>
            <person name="Arias M.C."/>
            <person name="Ball S.G."/>
            <person name="Gile G.H."/>
            <person name="Hirakawa Y."/>
            <person name="Hopkins J.F."/>
            <person name="Kuo A."/>
            <person name="Rensing S.A."/>
            <person name="Schmutz J."/>
            <person name="Symeonidi A."/>
            <person name="Elias M."/>
            <person name="Eveleigh R.J."/>
            <person name="Herman E.K."/>
            <person name="Klute M.J."/>
            <person name="Nakayama T."/>
            <person name="Obornik M."/>
            <person name="Reyes-Prieto A."/>
            <person name="Armbrust E.V."/>
            <person name="Aves S.J."/>
            <person name="Beiko R.G."/>
            <person name="Coutinho P."/>
            <person name="Dacks J.B."/>
            <person name="Durnford D.G."/>
            <person name="Fast N.M."/>
            <person name="Green B.R."/>
            <person name="Grisdale C.J."/>
            <person name="Hempel F."/>
            <person name="Henrissat B."/>
            <person name="Hoppner M.P."/>
            <person name="Ishida K."/>
            <person name="Kim E."/>
            <person name="Koreny L."/>
            <person name="Kroth P.G."/>
            <person name="Liu Y."/>
            <person name="Malik S.B."/>
            <person name="Maier U.G."/>
            <person name="McRose D."/>
            <person name="Mock T."/>
            <person name="Neilson J.A."/>
            <person name="Onodera N.T."/>
            <person name="Poole A.M."/>
            <person name="Pritham E.J."/>
            <person name="Richards T.A."/>
            <person name="Rocap G."/>
            <person name="Roy S.W."/>
            <person name="Sarai C."/>
            <person name="Schaack S."/>
            <person name="Shirato S."/>
            <person name="Slamovits C.H."/>
            <person name="Spencer D.F."/>
            <person name="Suzuki S."/>
            <person name="Worden A.Z."/>
            <person name="Zauner S."/>
            <person name="Barry K."/>
            <person name="Bell C."/>
            <person name="Bharti A.K."/>
            <person name="Crow J.A."/>
            <person name="Grimwood J."/>
            <person name="Kramer R."/>
            <person name="Lindquist E."/>
            <person name="Lucas S."/>
            <person name="Salamov A."/>
            <person name="McFadden G.I."/>
            <person name="Lane C.E."/>
            <person name="Keeling P.J."/>
            <person name="Gray M.W."/>
            <person name="Grigoriev I.V."/>
            <person name="Archibald J.M."/>
        </authorList>
    </citation>
    <scope>NUCLEOTIDE SEQUENCE</scope>
    <source>
        <strain evidence="4 6">CCMP2712</strain>
    </source>
</reference>
<dbReference type="PANTHER" id="PTHR12970:SF1">
    <property type="entry name" value="PROTEASOME ASSEMBLY CHAPERONE 2"/>
    <property type="match status" value="1"/>
</dbReference>
<dbReference type="KEGG" id="gtt:GUITHDRAFT_155145"/>
<dbReference type="PANTHER" id="PTHR12970">
    <property type="entry name" value="PROTEASOME ASSEMBLY CHAPERONE 2"/>
    <property type="match status" value="1"/>
</dbReference>
<dbReference type="GO" id="GO:0005829">
    <property type="term" value="C:cytosol"/>
    <property type="evidence" value="ECO:0007669"/>
    <property type="project" value="TreeGrafter"/>
</dbReference>
<dbReference type="InterPro" id="IPR038389">
    <property type="entry name" value="PSMG2_sf"/>
</dbReference>
<dbReference type="Proteomes" id="UP000011087">
    <property type="component" value="Unassembled WGS sequence"/>
</dbReference>
<dbReference type="GeneID" id="17293516"/>
<dbReference type="GO" id="GO:0043248">
    <property type="term" value="P:proteasome assembly"/>
    <property type="evidence" value="ECO:0007669"/>
    <property type="project" value="TreeGrafter"/>
</dbReference>
<dbReference type="eggNOG" id="KOG3112">
    <property type="taxonomic scope" value="Eukaryota"/>
</dbReference>
<dbReference type="STRING" id="905079.L1IKL7"/>
<reference evidence="6" key="2">
    <citation type="submission" date="2012-11" db="EMBL/GenBank/DDBJ databases">
        <authorList>
            <person name="Kuo A."/>
            <person name="Curtis B.A."/>
            <person name="Tanifuji G."/>
            <person name="Burki F."/>
            <person name="Gruber A."/>
            <person name="Irimia M."/>
            <person name="Maruyama S."/>
            <person name="Arias M.C."/>
            <person name="Ball S.G."/>
            <person name="Gile G.H."/>
            <person name="Hirakawa Y."/>
            <person name="Hopkins J.F."/>
            <person name="Rensing S.A."/>
            <person name="Schmutz J."/>
            <person name="Symeonidi A."/>
            <person name="Elias M."/>
            <person name="Eveleigh R.J."/>
            <person name="Herman E.K."/>
            <person name="Klute M.J."/>
            <person name="Nakayama T."/>
            <person name="Obornik M."/>
            <person name="Reyes-Prieto A."/>
            <person name="Armbrust E.V."/>
            <person name="Aves S.J."/>
            <person name="Beiko R.G."/>
            <person name="Coutinho P."/>
            <person name="Dacks J.B."/>
            <person name="Durnford D.G."/>
            <person name="Fast N.M."/>
            <person name="Green B.R."/>
            <person name="Grisdale C."/>
            <person name="Hempe F."/>
            <person name="Henrissat B."/>
            <person name="Hoppner M.P."/>
            <person name="Ishida K.-I."/>
            <person name="Kim E."/>
            <person name="Koreny L."/>
            <person name="Kroth P.G."/>
            <person name="Liu Y."/>
            <person name="Malik S.-B."/>
            <person name="Maier U.G."/>
            <person name="McRose D."/>
            <person name="Mock T."/>
            <person name="Neilson J.A."/>
            <person name="Onodera N.T."/>
            <person name="Poole A.M."/>
            <person name="Pritham E.J."/>
            <person name="Richards T.A."/>
            <person name="Rocap G."/>
            <person name="Roy S.W."/>
            <person name="Sarai C."/>
            <person name="Schaack S."/>
            <person name="Shirato S."/>
            <person name="Slamovits C.H."/>
            <person name="Spencer D.F."/>
            <person name="Suzuki S."/>
            <person name="Worden A.Z."/>
            <person name="Zauner S."/>
            <person name="Barry K."/>
            <person name="Bell C."/>
            <person name="Bharti A.K."/>
            <person name="Crow J.A."/>
            <person name="Grimwood J."/>
            <person name="Kramer R."/>
            <person name="Lindquist E."/>
            <person name="Lucas S."/>
            <person name="Salamov A."/>
            <person name="McFadden G.I."/>
            <person name="Lane C.E."/>
            <person name="Keeling P.J."/>
            <person name="Gray M.W."/>
            <person name="Grigoriev I.V."/>
            <person name="Archibald J.M."/>
        </authorList>
    </citation>
    <scope>NUCLEOTIDE SEQUENCE</scope>
    <source>
        <strain evidence="6">CCMP2712</strain>
    </source>
</reference>
<dbReference type="InterPro" id="IPR019151">
    <property type="entry name" value="Proteasome_assmbl_chaperone_2"/>
</dbReference>
<gene>
    <name evidence="4" type="ORF">GUITHDRAFT_155145</name>
</gene>
<evidence type="ECO:0000256" key="2">
    <source>
        <dbReference type="ARBA" id="ARBA00023186"/>
    </source>
</evidence>
<dbReference type="SUPFAM" id="SSF159659">
    <property type="entry name" value="Cgl1923-like"/>
    <property type="match status" value="1"/>
</dbReference>
<dbReference type="Gene3D" id="3.40.50.10900">
    <property type="entry name" value="PAC-like subunit"/>
    <property type="match status" value="2"/>
</dbReference>
<dbReference type="Pfam" id="PF09754">
    <property type="entry name" value="PAC2"/>
    <property type="match status" value="1"/>
</dbReference>
<dbReference type="InterPro" id="IPR016562">
    <property type="entry name" value="Proteasome_assmbl_chp_2_euk"/>
</dbReference>
<evidence type="ECO:0000313" key="5">
    <source>
        <dbReference type="EnsemblProtists" id="EKX36771"/>
    </source>
</evidence>
<dbReference type="OrthoDB" id="10260712at2759"/>
<accession>L1IKL7</accession>
<proteinExistence type="inferred from homology"/>
<sequence>MSKVGYIDDDALLPAIGIEAGKLAVNVEIFALEESSIFVMQQRAPIVGKRAEKYASKIRVWVEKSGFKKVFLLSSLPADLRNDRLLSSNLNYSVAFTMKEGPEYERATDLGYVLTELGDIGDNGSPESVMEQEAIRSETTLLCRFLYKIFKESKISFQVFFIWCNEGNNINEALQMTSCVHAFIQGNKTQDIQINWKAPESWRMLMESQIQASMYS</sequence>
<dbReference type="EMBL" id="JH993068">
    <property type="protein sequence ID" value="EKX36771.1"/>
    <property type="molecule type" value="Genomic_DNA"/>
</dbReference>
<evidence type="ECO:0000256" key="1">
    <source>
        <dbReference type="ARBA" id="ARBA00019186"/>
    </source>
</evidence>
<evidence type="ECO:0000313" key="4">
    <source>
        <dbReference type="EMBL" id="EKX36771.1"/>
    </source>
</evidence>
<dbReference type="EnsemblProtists" id="EKX36771">
    <property type="protein sequence ID" value="EKX36771"/>
    <property type="gene ID" value="GUITHDRAFT_155145"/>
</dbReference>
<dbReference type="PaxDb" id="55529-EKX36771"/>
<organism evidence="4">
    <name type="scientific">Guillardia theta (strain CCMP2712)</name>
    <name type="common">Cryptophyte</name>
    <dbReference type="NCBI Taxonomy" id="905079"/>
    <lineage>
        <taxon>Eukaryota</taxon>
        <taxon>Cryptophyceae</taxon>
        <taxon>Pyrenomonadales</taxon>
        <taxon>Geminigeraceae</taxon>
        <taxon>Guillardia</taxon>
    </lineage>
</organism>
<evidence type="ECO:0000313" key="6">
    <source>
        <dbReference type="Proteomes" id="UP000011087"/>
    </source>
</evidence>
<dbReference type="HOGENOM" id="CLU_062640_0_1_1"/>
<keyword evidence="6" id="KW-1185">Reference proteome</keyword>
<reference evidence="5" key="3">
    <citation type="submission" date="2016-03" db="UniProtKB">
        <authorList>
            <consortium name="EnsemblProtists"/>
        </authorList>
    </citation>
    <scope>IDENTIFICATION</scope>
</reference>
<evidence type="ECO:0000256" key="3">
    <source>
        <dbReference type="ARBA" id="ARBA00025745"/>
    </source>
</evidence>
<dbReference type="RefSeq" id="XP_005823751.1">
    <property type="nucleotide sequence ID" value="XM_005823694.1"/>
</dbReference>
<keyword evidence="2" id="KW-0143">Chaperone</keyword>
<dbReference type="AlphaFoldDB" id="L1IKL7"/>